<dbReference type="Proteomes" id="UP001154322">
    <property type="component" value="Unassembled WGS sequence"/>
</dbReference>
<comment type="caution">
    <text evidence="1">The sequence shown here is derived from an EMBL/GenBank/DDBJ whole genome shotgun (WGS) entry which is preliminary data.</text>
</comment>
<gene>
    <name evidence="1" type="ORF">WJ0W_001377</name>
</gene>
<proteinExistence type="predicted"/>
<protein>
    <submittedName>
        <fullName evidence="1">Uncharacterized protein</fullName>
    </submittedName>
</protein>
<organism evidence="1 2">
    <name type="scientific">Paenibacillus melissococcoides</name>
    <dbReference type="NCBI Taxonomy" id="2912268"/>
    <lineage>
        <taxon>Bacteria</taxon>
        <taxon>Bacillati</taxon>
        <taxon>Bacillota</taxon>
        <taxon>Bacilli</taxon>
        <taxon>Bacillales</taxon>
        <taxon>Paenibacillaceae</taxon>
        <taxon>Paenibacillus</taxon>
    </lineage>
</organism>
<dbReference type="EMBL" id="CALYLO010000001">
    <property type="protein sequence ID" value="CAH8244139.1"/>
    <property type="molecule type" value="Genomic_DNA"/>
</dbReference>
<reference evidence="1" key="1">
    <citation type="submission" date="2022-06" db="EMBL/GenBank/DDBJ databases">
        <authorList>
            <person name="Dietemann V."/>
            <person name="Ory F."/>
            <person name="Dainat B."/>
            <person name="Oberhansli S."/>
        </authorList>
    </citation>
    <scope>NUCLEOTIDE SEQUENCE</scope>
    <source>
        <strain evidence="1">Ena-SAMPLE-TAB-26-04-2022-14:26:32:270-5432</strain>
    </source>
</reference>
<accession>A0ABN8TZD8</accession>
<evidence type="ECO:0000313" key="1">
    <source>
        <dbReference type="EMBL" id="CAH8244139.1"/>
    </source>
</evidence>
<evidence type="ECO:0000313" key="2">
    <source>
        <dbReference type="Proteomes" id="UP001154322"/>
    </source>
</evidence>
<dbReference type="RefSeq" id="WP_261948987.1">
    <property type="nucleotide sequence ID" value="NZ_CALYRE010000001.1"/>
</dbReference>
<keyword evidence="2" id="KW-1185">Reference proteome</keyword>
<sequence length="137" mass="15537">MRQPAVEGVILAAQKVHFDYERKSHSIDNVLNSLEVDVLPSIALVDVWGKLLFSGVSEIGIWITVMNPEDEVMLITEKSLMSNIRDSLMTPGIDFSMSIRFLANMEGNYKIQLCSENKEIFIYPLYISCQKQFGANF</sequence>
<name>A0ABN8TZD8_9BACL</name>